<keyword evidence="3" id="KW-1185">Reference proteome</keyword>
<evidence type="ECO:0000256" key="1">
    <source>
        <dbReference type="SAM" id="MobiDB-lite"/>
    </source>
</evidence>
<protein>
    <submittedName>
        <fullName evidence="2">Uncharacterized protein</fullName>
    </submittedName>
</protein>
<dbReference type="Proteomes" id="UP000016930">
    <property type="component" value="Unassembled WGS sequence"/>
</dbReference>
<evidence type="ECO:0000313" key="2">
    <source>
        <dbReference type="EMBL" id="EMD31943.1"/>
    </source>
</evidence>
<feature type="region of interest" description="Disordered" evidence="1">
    <location>
        <begin position="55"/>
        <end position="75"/>
    </location>
</feature>
<dbReference type="HOGENOM" id="CLU_2670849_0_0_1"/>
<proteinExistence type="predicted"/>
<dbReference type="EMBL" id="KB445814">
    <property type="protein sequence ID" value="EMD31943.1"/>
    <property type="molecule type" value="Genomic_DNA"/>
</dbReference>
<sequence length="75" mass="8605">MNAGNSDRTLWAYADHLHYCASLTAVHVELSAPAPWRPVTVVLLVHEIYEQIMDETQRPRGNIGNPSESLHRRRR</sequence>
<name>M2Q577_CERS8</name>
<dbReference type="AlphaFoldDB" id="M2Q577"/>
<organism evidence="2 3">
    <name type="scientific">Ceriporiopsis subvermispora (strain B)</name>
    <name type="common">White-rot fungus</name>
    <name type="synonym">Gelatoporia subvermispora</name>
    <dbReference type="NCBI Taxonomy" id="914234"/>
    <lineage>
        <taxon>Eukaryota</taxon>
        <taxon>Fungi</taxon>
        <taxon>Dikarya</taxon>
        <taxon>Basidiomycota</taxon>
        <taxon>Agaricomycotina</taxon>
        <taxon>Agaricomycetes</taxon>
        <taxon>Polyporales</taxon>
        <taxon>Gelatoporiaceae</taxon>
        <taxon>Gelatoporia</taxon>
    </lineage>
</organism>
<accession>M2Q577</accession>
<gene>
    <name evidence="2" type="ORF">CERSUDRAFT_119275</name>
</gene>
<reference evidence="2 3" key="1">
    <citation type="journal article" date="2012" name="Proc. Natl. Acad. Sci. U.S.A.">
        <title>Comparative genomics of Ceriporiopsis subvermispora and Phanerochaete chrysosporium provide insight into selective ligninolysis.</title>
        <authorList>
            <person name="Fernandez-Fueyo E."/>
            <person name="Ruiz-Duenas F.J."/>
            <person name="Ferreira P."/>
            <person name="Floudas D."/>
            <person name="Hibbett D.S."/>
            <person name="Canessa P."/>
            <person name="Larrondo L.F."/>
            <person name="James T.Y."/>
            <person name="Seelenfreund D."/>
            <person name="Lobos S."/>
            <person name="Polanco R."/>
            <person name="Tello M."/>
            <person name="Honda Y."/>
            <person name="Watanabe T."/>
            <person name="Watanabe T."/>
            <person name="Ryu J.S."/>
            <person name="Kubicek C.P."/>
            <person name="Schmoll M."/>
            <person name="Gaskell J."/>
            <person name="Hammel K.E."/>
            <person name="St John F.J."/>
            <person name="Vanden Wymelenberg A."/>
            <person name="Sabat G."/>
            <person name="Splinter BonDurant S."/>
            <person name="Syed K."/>
            <person name="Yadav J.S."/>
            <person name="Doddapaneni H."/>
            <person name="Subramanian V."/>
            <person name="Lavin J.L."/>
            <person name="Oguiza J.A."/>
            <person name="Perez G."/>
            <person name="Pisabarro A.G."/>
            <person name="Ramirez L."/>
            <person name="Santoyo F."/>
            <person name="Master E."/>
            <person name="Coutinho P.M."/>
            <person name="Henrissat B."/>
            <person name="Lombard V."/>
            <person name="Magnuson J.K."/>
            <person name="Kuees U."/>
            <person name="Hori C."/>
            <person name="Igarashi K."/>
            <person name="Samejima M."/>
            <person name="Held B.W."/>
            <person name="Barry K.W."/>
            <person name="LaButti K.M."/>
            <person name="Lapidus A."/>
            <person name="Lindquist E.A."/>
            <person name="Lucas S.M."/>
            <person name="Riley R."/>
            <person name="Salamov A.A."/>
            <person name="Hoffmeister D."/>
            <person name="Schwenk D."/>
            <person name="Hadar Y."/>
            <person name="Yarden O."/>
            <person name="de Vries R.P."/>
            <person name="Wiebenga A."/>
            <person name="Stenlid J."/>
            <person name="Eastwood D."/>
            <person name="Grigoriev I.V."/>
            <person name="Berka R.M."/>
            <person name="Blanchette R.A."/>
            <person name="Kersten P."/>
            <person name="Martinez A.T."/>
            <person name="Vicuna R."/>
            <person name="Cullen D."/>
        </authorList>
    </citation>
    <scope>NUCLEOTIDE SEQUENCE [LARGE SCALE GENOMIC DNA]</scope>
    <source>
        <strain evidence="2 3">B</strain>
    </source>
</reference>
<evidence type="ECO:0000313" key="3">
    <source>
        <dbReference type="Proteomes" id="UP000016930"/>
    </source>
</evidence>